<dbReference type="InterPro" id="IPR011049">
    <property type="entry name" value="Serralysin-like_metalloprot_C"/>
</dbReference>
<dbReference type="RefSeq" id="WP_016961416.1">
    <property type="nucleotide sequence ID" value="NZ_AJWN02000090.1"/>
</dbReference>
<reference evidence="3 4" key="1">
    <citation type="journal article" date="2012" name="Science">
        <title>Ecological populations of bacteria act as socially cohesive units of antibiotic production and resistance.</title>
        <authorList>
            <person name="Cordero O.X."/>
            <person name="Wildschutte H."/>
            <person name="Kirkup B."/>
            <person name="Proehl S."/>
            <person name="Ngo L."/>
            <person name="Hussain F."/>
            <person name="Le Roux F."/>
            <person name="Mincer T."/>
            <person name="Polz M.F."/>
        </authorList>
    </citation>
    <scope>NUCLEOTIDE SEQUENCE [LARGE SCALE GENOMIC DNA]</scope>
    <source>
        <strain evidence="3 4">FF-454</strain>
    </source>
</reference>
<feature type="region of interest" description="Disordered" evidence="2">
    <location>
        <begin position="1182"/>
        <end position="1203"/>
    </location>
</feature>
<feature type="compositionally biased region" description="Polar residues" evidence="2">
    <location>
        <begin position="719"/>
        <end position="737"/>
    </location>
</feature>
<dbReference type="InterPro" id="IPR047777">
    <property type="entry name" value="LapA-like_RM"/>
</dbReference>
<dbReference type="GO" id="GO:0005509">
    <property type="term" value="F:calcium ion binding"/>
    <property type="evidence" value="ECO:0007669"/>
    <property type="project" value="InterPro"/>
</dbReference>
<dbReference type="SUPFAM" id="SSF51120">
    <property type="entry name" value="beta-Roll"/>
    <property type="match status" value="2"/>
</dbReference>
<dbReference type="PRINTS" id="PR00313">
    <property type="entry name" value="CABNDNGRPT"/>
</dbReference>
<dbReference type="PROSITE" id="PS00330">
    <property type="entry name" value="HEMOLYSIN_CALCIUM"/>
    <property type="match status" value="2"/>
</dbReference>
<dbReference type="Proteomes" id="UP000095039">
    <property type="component" value="Unassembled WGS sequence"/>
</dbReference>
<gene>
    <name evidence="3" type="ORF">A1OK_03935</name>
</gene>
<sequence length="3864" mass="401893">MIGHEFDTKLNIDSVKGQAFLVSNESGIVSAVPGMQIAPNQVLLTNDNSAVVVSQSEQQFYVDSRCASCLIPISEGDAQLATTGVGVRFNADGFDVNQGLNLDVADLQRLILEGVDPTELFEEAAAGENLGSSNAGFVVIDYLYASSLTEAGFDTAGPLGANNDDVDFLGGDLFGSSRSPAVDIDAAGGQSITLEVTEGDLDVNPYGVPQTQSFVIEGGTDRLLPGSLQIAPSDLAAFEAELAGVTSNGEPVLFTRQTSVDSDGVGTFTLVGTVNGDVVVTLTLTATQDGNGLSVSASLTQSGPLDHLDSTGSYVTINGDSIAIDLPLQVADTGGDLMQSPATISLVSNDGQAPVVGDASLELVEPQTDPSETKEVTTSVDIDLGSDQIVSADFDAAAAEAAFVGITSHGMPTTVDTSVDGVITLYADNNGTPEKVLEITLKPSSTLGEPAQYTVTQYQPIDQHQASDGDADDEKSSFTLPFTVTDADGDVSNQSSVTFTIIDGTPAPGGERLDAQGAPTDFFSVNELETPNQYDASAPKNTTTGTINFAATSDRLVHDTLSIDDFSTLEAELKLLTNNLGQNIDSVLLTTAADGSITILASINGDPALEIVLTPAQAPDGLGVNVNTSFTQHQALIHPIDPADQISGNYVSADGDKINIKLPIQLEDTDGDKLVDPNDANTESPRIVTFSVADDATTLGLTTTDPISVEESSIDDGTGVSQGSKSSGTLNIDNTNDAGDPNTLDADSDTGDDIGHFFFVSDYVVYPDGQPVLASGYPIFLEQRPATDAYPKTYFGIADDGSGDNRDAFKVTLQEDGTFSFELLSGLDHEPGDGNNSLSFNLSAYTVDADGDQSSRITVPITVLDDVPTTQGDISASLDDASVGGNTTTVDVFEITNSSSVPPGIESLQGADSAFITRIHNGKEWEEVSTTRPTTLTLYSEADPSLELGTMFIDPRNEPVGEITFTLNPNLTDPQDVTTETIQYEVTDFDGDKASGQISLSIDIDAQGGQNASLTVVEGDLDNATYSAPDTESFVIEAGTERLLPDSLQIAPDDLAAIESELAQITSNGDAVTFTSQTTVDGNGVATLTWTGTVNGVVVLELVVTATQDGKDVNISATLTQNAPLDHLSGSGTYVNIDGDKITVNMPLQVTDTGGELMHSPAQLTLQSTDGAAPVISASSIDLVEPQTDPSDAKSASSSTGIDVGSDEVSSIAFDTTAAETAFSGLTSHGMPTTVDTSVDGVITVYADNNGTPEKVLEIIFEPSGTTGEPTFSVTQYQPIDQHQASDGDADDEKSTFTLPYTVTDADGDESNSSSITFNIIDGTPASGGERLDASGAPVDVIALEETSTPNQYDASATENTQSGTISLAAISDRLVPDTISIDDGNNNATLISELKLLSNNLGEFVDDVTMTPSTDGAGNPVLTILASINGEPALQFVLTSTQAADGLGVEVDAAFTQYQALIHPKEAGDQINENYVSADGDSISIKLPIQVEDTDGDKLVDPNDASSELARLVTFTVADDDSTNGGVTSTDTVSVQESSIDATTGKSEGSQSSGTLNIDTTNDSGEPNTLDVDKALGDDFTNYFFETDYLTYSDGRPVLADGFLVSLEQRPATDAYPKTYFGVADDGTGDNRDVFKVTLAQDGTFGFELLSGLDHDTGDGKNALTFNLIAHTVDADGDESGQIRVPIEVQDDIPTAQGAIPLVVDDSPTDDTMVNIDVFEATDPSVPSDIESLQGADGALITRIHNGVEWIDVSTTRPSSITLYSDTDPALELATMRIDPRNEPVGQIAFTFVANLDNPSAVLNQSIQYEVTDNDGDTAEGAIALTLNDQVPTITIAPATSGVITGTEDQGQDDTNTEASGIDASAGVAINVQLNIGDNDLGEAYEDAGTLVLDGEVTLMSKDPAGDIGGKFYFNGAEILPDGDGNIVFLGSMFQASGTVAPIIFDLSGVTFIPDPDYSSYDDTDLIQFDVELELNGHDPIFTSSPMEVTVSGVADAPTITLIGDAADGVFELKEDFNPFGTSINDPAQFVLSDLLSAGLQDTDGSETLALEFTLSPSEGRFQGGAIYEDNGVWKLDDPSRLSQVRFIPNSEFSGDIALGIKAISTESAPTSTETAETTSSIILRVEPVADEARMVVRTVVGNEDAGNPDTNVAEGEAISLASAISLTTLGSDADGSEAMFVRIYDIPAGATLQLNDGGTITPITDTDRIAIADLANLELIPPVHSNENITLMVEGIVVDSATNSPDDERILPAQPLNVLIAGVADTPEFSIENPGTNPGEWQYDAATGVVTTTVPEDGINGDGLVAVDFNVSSGEKALSPSDSSESLTMIVSNLPDGVSFVVKNADGSLTDVELAFAGWETDGSGMSIPTYSVALDAFASGDVYLKLPPNTTEDLRIETKLVATENDGDDKAISTTIEVIVGPPVIDAADTYETSTTTGNEDAWVNIDWQPDLTVAGVPDSDAQGVKEFVVGATISGFADTDSVQLVKGSDVIALTPVGGEVTLTEAQIADGYQLQVKRAPHSDEDLTLTTSVTIRQDDFEGQTSAEKEITGTVNIDIQAVVETVDGTLALLDSTNQPVTEVSTDTSGSAAFLNAVVFTHPDTSSSEEIIKVYISDLPEGFYVENAQFNGDMGWILDDPNDFTIVAPPNSALQQTTFTLSAMVIDRGDGGEGDESLPEVVTSVITLNYQNSSTDTELAQTVTPTDTTVVLTGDEDNPISLADVGTAINWPSAGTGDELNDQITIVIKGEDLPAGSVVGGADYHVEDNIYVFTPPGRQESGNPYPSGLDLSALTITPPEDFAGEMSVPISVVNIDSVSGHTTTTAMTVDIDVKPLVDLPEPDGAAQPGDNTLDFSFSLGIKETQGLNAEQQPLEAGETEQVVSGQALEDGIIILSLSASLADNDQANGEEKITAATLTVPAGMGMFVLADGSESSTLVVDASQLNDIKFKPSPDFSGEVEVSATITITDTATTGTDSRTVNTTMIFDVTAVNDEVTFTQNGTELGDTDVAEITVDEDTTSGASLADLGFSFSDIDGSESLASIIVENVPDGFTLSAPAVNASEGQWIIPASAITDNTSLSQITVEPAGNFSGTVNFTVTVFTQEDNLSEPVGYSQVVSLTVDPVGDGANANVNASASGTEDTAVHLEMEITAKDNRDSVSDTGQPSGVDVTENPPETLLITISGVPSGGKIVLPDGVVGTVTPETSDGGDIVVTIDSTRLEDLTFIPPQDVNGQLVLDLAIQTVDNGAVSTDVVNKQITVNLSAVNDEPVNILADSYAAEEDTVLTITDLQVQDVDARDGSSVVNVQLAVGAGSTLNLVGDTTGITVSGAGSNTLTLTGDIDAINTLLAGGVNYEFAGDNTSGDDTLTMTTRDRGNFGAGGQKFDRDTVSIVVAPKSDLPELSYATQLASMRAAVGAIVPLLGLMATLVDPIDNEFSLTFSGLGTSGELIDGAGNPVGTNDGNGNWTLSQTDLASVTLEDLNLRFSAQPVGDVTVTALSDVGDGDPKEASLTINIEVVDTAAMPVLNDTDNTGDNLVVDGNQATQVHGGAGEDILAGGLGEDILTGGAGDDQMWGGDIDGTGDSAADTFAWKSGDFGTAANVANDVIKDFENGIDVIDLSDAFDTTGVFTFTELANRLDIQTVGGDTRIQVFDDASAPIQNILIEGHTLNELLGMDASGLTQDEILESMLMTGQLVVFDPNSTQFGTEADDNLEADDAGARVIAGDGDDIIEAGLGDDILVGGEGDDVYAWTADSVSATSSNTDTVADFELGDTVTVADQLDVSAILPDAIGSGSSIGELLDYIRPEMTDDGLTLHVSRTAGGMEVQDIVLHDVGWSELGLDVSATGTDILNQLIQQQALKLD</sequence>
<organism evidence="3 4">
    <name type="scientific">Enterovibrio norvegicus FF-454</name>
    <dbReference type="NCBI Taxonomy" id="1185651"/>
    <lineage>
        <taxon>Bacteria</taxon>
        <taxon>Pseudomonadati</taxon>
        <taxon>Pseudomonadota</taxon>
        <taxon>Gammaproteobacteria</taxon>
        <taxon>Vibrionales</taxon>
        <taxon>Vibrionaceae</taxon>
        <taxon>Enterovibrio</taxon>
    </lineage>
</organism>
<keyword evidence="1" id="KW-0106">Calcium</keyword>
<feature type="compositionally biased region" description="Polar residues" evidence="2">
    <location>
        <begin position="1188"/>
        <end position="1201"/>
    </location>
</feature>
<dbReference type="Gene3D" id="2.150.10.10">
    <property type="entry name" value="Serralysin-like metalloprotease, C-terminal"/>
    <property type="match status" value="2"/>
</dbReference>
<evidence type="ECO:0000256" key="2">
    <source>
        <dbReference type="SAM" id="MobiDB-lite"/>
    </source>
</evidence>
<protein>
    <recommendedName>
        <fullName evidence="5">Cadherin domain-containing protein</fullName>
    </recommendedName>
</protein>
<evidence type="ECO:0000313" key="4">
    <source>
        <dbReference type="Proteomes" id="UP000095039"/>
    </source>
</evidence>
<feature type="region of interest" description="Disordered" evidence="2">
    <location>
        <begin position="702"/>
        <end position="747"/>
    </location>
</feature>
<keyword evidence="4" id="KW-1185">Reference proteome</keyword>
<dbReference type="NCBIfam" id="NF033682">
    <property type="entry name" value="retention_LapA"/>
    <property type="match status" value="1"/>
</dbReference>
<evidence type="ECO:0000313" key="3">
    <source>
        <dbReference type="EMBL" id="OEE59171.1"/>
    </source>
</evidence>
<evidence type="ECO:0008006" key="5">
    <source>
        <dbReference type="Google" id="ProtNLM"/>
    </source>
</evidence>
<comment type="caution">
    <text evidence="3">The sequence shown here is derived from an EMBL/GenBank/DDBJ whole genome shotgun (WGS) entry which is preliminary data.</text>
</comment>
<name>A0A1E5C135_9GAMM</name>
<feature type="region of interest" description="Disordered" evidence="2">
    <location>
        <begin position="3155"/>
        <end position="3174"/>
    </location>
</feature>
<feature type="compositionally biased region" description="Polar residues" evidence="2">
    <location>
        <begin position="1524"/>
        <end position="1568"/>
    </location>
</feature>
<dbReference type="Pfam" id="PF00353">
    <property type="entry name" value="HemolysinCabind"/>
    <property type="match status" value="2"/>
</dbReference>
<feature type="region of interest" description="Disordered" evidence="2">
    <location>
        <begin position="1522"/>
        <end position="1571"/>
    </location>
</feature>
<evidence type="ECO:0000256" key="1">
    <source>
        <dbReference type="ARBA" id="ARBA00022837"/>
    </source>
</evidence>
<dbReference type="EMBL" id="AJWN02000090">
    <property type="protein sequence ID" value="OEE59171.1"/>
    <property type="molecule type" value="Genomic_DNA"/>
</dbReference>
<proteinExistence type="predicted"/>
<accession>A0A1E5C135</accession>
<dbReference type="InterPro" id="IPR018511">
    <property type="entry name" value="Hemolysin-typ_Ca-bd_CS"/>
</dbReference>
<dbReference type="InterPro" id="IPR001343">
    <property type="entry name" value="Hemolysn_Ca-bd"/>
</dbReference>